<evidence type="ECO:0000313" key="2">
    <source>
        <dbReference type="Proteomes" id="UP000012329"/>
    </source>
</evidence>
<reference evidence="1 2" key="1">
    <citation type="submission" date="2013-02" db="EMBL/GenBank/DDBJ databases">
        <authorList>
            <person name="Harkins D.M."/>
            <person name="Durkin A.S."/>
            <person name="Brinkac L.M."/>
            <person name="Haft D.H."/>
            <person name="Selengut J.D."/>
            <person name="Sanka R."/>
            <person name="DePew J."/>
            <person name="Purushe J."/>
            <person name="Whelen A.C."/>
            <person name="Vinetz J.M."/>
            <person name="Sutton G.G."/>
            <person name="Nierman W.C."/>
            <person name="Fouts D.E."/>
        </authorList>
    </citation>
    <scope>NUCLEOTIDE SEQUENCE [LARGE SCALE GENOMIC DNA]</scope>
    <source>
        <strain evidence="1 2">2002000626</strain>
    </source>
</reference>
<comment type="caution">
    <text evidence="1">The sequence shown here is derived from an EMBL/GenBank/DDBJ whole genome shotgun (WGS) entry which is preliminary data.</text>
</comment>
<name>A0A829D1G1_LEPIR</name>
<dbReference type="AlphaFoldDB" id="A0A829D1G1"/>
<gene>
    <name evidence="1" type="ORF">LEP1GSC029_0232</name>
</gene>
<accession>A0A829D1G1</accession>
<proteinExistence type="predicted"/>
<organism evidence="1 2">
    <name type="scientific">Leptospira interrogans str. 2002000626</name>
    <dbReference type="NCBI Taxonomy" id="996803"/>
    <lineage>
        <taxon>Bacteria</taxon>
        <taxon>Pseudomonadati</taxon>
        <taxon>Spirochaetota</taxon>
        <taxon>Spirochaetia</taxon>
        <taxon>Leptospirales</taxon>
        <taxon>Leptospiraceae</taxon>
        <taxon>Leptospira</taxon>
    </lineage>
</organism>
<evidence type="ECO:0000313" key="1">
    <source>
        <dbReference type="EMBL" id="EMY02578.1"/>
    </source>
</evidence>
<protein>
    <submittedName>
        <fullName evidence="1">Uncharacterized protein</fullName>
    </submittedName>
</protein>
<dbReference type="EMBL" id="AFJL02000239">
    <property type="protein sequence ID" value="EMY02578.1"/>
    <property type="molecule type" value="Genomic_DNA"/>
</dbReference>
<sequence length="54" mass="6312">MKYEFLFPKSLVSFKKVIDTLQVAVSQYNSRPKTRPIGKRFAEFSNATHRKAFC</sequence>
<dbReference type="Proteomes" id="UP000012329">
    <property type="component" value="Unassembled WGS sequence"/>
</dbReference>